<dbReference type="AlphaFoldDB" id="A0A391NWM0"/>
<proteinExistence type="predicted"/>
<name>A0A391NWM0_9EUKA</name>
<reference evidence="1 2" key="1">
    <citation type="journal article" date="2018" name="PLoS ONE">
        <title>The draft genome of Kipferlia bialata reveals reductive genome evolution in fornicate parasites.</title>
        <authorList>
            <person name="Tanifuji G."/>
            <person name="Takabayashi S."/>
            <person name="Kume K."/>
            <person name="Takagi M."/>
            <person name="Nakayama T."/>
            <person name="Kamikawa R."/>
            <person name="Inagaki Y."/>
            <person name="Hashimoto T."/>
        </authorList>
    </citation>
    <scope>NUCLEOTIDE SEQUENCE [LARGE SCALE GENOMIC DNA]</scope>
    <source>
        <strain evidence="1">NY0173</strain>
    </source>
</reference>
<protein>
    <submittedName>
        <fullName evidence="1">Uncharacterized protein</fullName>
    </submittedName>
</protein>
<comment type="caution">
    <text evidence="1">The sequence shown here is derived from an EMBL/GenBank/DDBJ whole genome shotgun (WGS) entry which is preliminary data.</text>
</comment>
<organism evidence="1 2">
    <name type="scientific">Kipferlia bialata</name>
    <dbReference type="NCBI Taxonomy" id="797122"/>
    <lineage>
        <taxon>Eukaryota</taxon>
        <taxon>Metamonada</taxon>
        <taxon>Carpediemonas-like organisms</taxon>
        <taxon>Kipferlia</taxon>
    </lineage>
</organism>
<accession>A0A391NWM0</accession>
<feature type="non-terminal residue" evidence="1">
    <location>
        <position position="59"/>
    </location>
</feature>
<dbReference type="Proteomes" id="UP000265618">
    <property type="component" value="Unassembled WGS sequence"/>
</dbReference>
<gene>
    <name evidence="1" type="ORF">KIPB_017306</name>
</gene>
<keyword evidence="2" id="KW-1185">Reference proteome</keyword>
<evidence type="ECO:0000313" key="2">
    <source>
        <dbReference type="Proteomes" id="UP000265618"/>
    </source>
</evidence>
<evidence type="ECO:0000313" key="1">
    <source>
        <dbReference type="EMBL" id="GCA65524.1"/>
    </source>
</evidence>
<dbReference type="EMBL" id="BDIP01011433">
    <property type="protein sequence ID" value="GCA65524.1"/>
    <property type="molecule type" value="Genomic_DNA"/>
</dbReference>
<sequence>MFGADMFSPSLGIIRTDLTHLPSDMSFMDRGYVYPGTCEVREGEGLRVGERETLMGWAG</sequence>